<sequence length="103" mass="11440">MTQPSPVISSGYNNQVLGSLRTQFQTEGAHPASVDTLLTRIVSFTGELDQELKKITEQQVIDQIMGMQEIMPPERAQDLAKKPTSETQLTAFLPHQFCYSNSA</sequence>
<evidence type="ECO:0000313" key="1">
    <source>
        <dbReference type="EMBL" id="KAA6365636.1"/>
    </source>
</evidence>
<dbReference type="AlphaFoldDB" id="A0A5J4U4D9"/>
<dbReference type="EMBL" id="SNRW01020256">
    <property type="protein sequence ID" value="KAA6365636.1"/>
    <property type="molecule type" value="Genomic_DNA"/>
</dbReference>
<organism evidence="1 2">
    <name type="scientific">Streblomastix strix</name>
    <dbReference type="NCBI Taxonomy" id="222440"/>
    <lineage>
        <taxon>Eukaryota</taxon>
        <taxon>Metamonada</taxon>
        <taxon>Preaxostyla</taxon>
        <taxon>Oxymonadida</taxon>
        <taxon>Streblomastigidae</taxon>
        <taxon>Streblomastix</taxon>
    </lineage>
</organism>
<name>A0A5J4U4D9_9EUKA</name>
<comment type="caution">
    <text evidence="1">The sequence shown here is derived from an EMBL/GenBank/DDBJ whole genome shotgun (WGS) entry which is preliminary data.</text>
</comment>
<evidence type="ECO:0000313" key="2">
    <source>
        <dbReference type="Proteomes" id="UP000324800"/>
    </source>
</evidence>
<gene>
    <name evidence="1" type="ORF">EZS28_038837</name>
</gene>
<protein>
    <submittedName>
        <fullName evidence="1">Uncharacterized protein</fullName>
    </submittedName>
</protein>
<proteinExistence type="predicted"/>
<reference evidence="1 2" key="1">
    <citation type="submission" date="2019-03" db="EMBL/GenBank/DDBJ databases">
        <title>Single cell metagenomics reveals metabolic interactions within the superorganism composed of flagellate Streblomastix strix and complex community of Bacteroidetes bacteria on its surface.</title>
        <authorList>
            <person name="Treitli S.C."/>
            <person name="Kolisko M."/>
            <person name="Husnik F."/>
            <person name="Keeling P."/>
            <person name="Hampl V."/>
        </authorList>
    </citation>
    <scope>NUCLEOTIDE SEQUENCE [LARGE SCALE GENOMIC DNA]</scope>
    <source>
        <strain evidence="1">ST1C</strain>
    </source>
</reference>
<accession>A0A5J4U4D9</accession>
<dbReference type="Proteomes" id="UP000324800">
    <property type="component" value="Unassembled WGS sequence"/>
</dbReference>